<dbReference type="Gene3D" id="1.20.5.420">
    <property type="entry name" value="Immunoglobulin FC, subunit C"/>
    <property type="match status" value="1"/>
</dbReference>
<organism evidence="9 10">
    <name type="scientific">Geoglobus ahangari</name>
    <dbReference type="NCBI Taxonomy" id="113653"/>
    <lineage>
        <taxon>Archaea</taxon>
        <taxon>Methanobacteriati</taxon>
        <taxon>Methanobacteriota</taxon>
        <taxon>Archaeoglobi</taxon>
        <taxon>Archaeoglobales</taxon>
        <taxon>Archaeoglobaceae</taxon>
        <taxon>Geoglobus</taxon>
    </lineage>
</organism>
<evidence type="ECO:0000256" key="8">
    <source>
        <dbReference type="HAMAP-Rule" id="MF_00757"/>
    </source>
</evidence>
<keyword evidence="10" id="KW-1185">Reference proteome</keyword>
<dbReference type="PANTHER" id="PTHR14742">
    <property type="entry name" value="RIBONUCLEASE P SUBUNIT P21"/>
    <property type="match status" value="1"/>
</dbReference>
<keyword evidence="4 8" id="KW-0479">Metal-binding</keyword>
<protein>
    <recommendedName>
        <fullName evidence="8">Ribonuclease P protein component 4</fullName>
        <shortName evidence="8">RNase P component 4</shortName>
        <ecNumber evidence="8">3.1.26.5</ecNumber>
    </recommendedName>
    <alternativeName>
        <fullName evidence="8">Rpp21</fullName>
    </alternativeName>
</protein>
<dbReference type="GO" id="GO:0001682">
    <property type="term" value="P:tRNA 5'-leader removal"/>
    <property type="evidence" value="ECO:0007669"/>
    <property type="project" value="UniProtKB-UniRule"/>
</dbReference>
<dbReference type="GO" id="GO:0030677">
    <property type="term" value="C:ribonuclease P complex"/>
    <property type="evidence" value="ECO:0007669"/>
    <property type="project" value="UniProtKB-UniRule"/>
</dbReference>
<dbReference type="HOGENOM" id="CLU_079140_3_1_2"/>
<evidence type="ECO:0000256" key="2">
    <source>
        <dbReference type="ARBA" id="ARBA00022694"/>
    </source>
</evidence>
<evidence type="ECO:0000313" key="9">
    <source>
        <dbReference type="EMBL" id="AKG91204.1"/>
    </source>
</evidence>
<evidence type="ECO:0000256" key="3">
    <source>
        <dbReference type="ARBA" id="ARBA00022722"/>
    </source>
</evidence>
<comment type="subcellular location">
    <subcellularLocation>
        <location evidence="8">Cytoplasm</location>
    </subcellularLocation>
</comment>
<feature type="binding site" evidence="8">
    <location>
        <position position="65"/>
    </location>
    <ligand>
        <name>Zn(2+)</name>
        <dbReference type="ChEBI" id="CHEBI:29105"/>
    </ligand>
</feature>
<evidence type="ECO:0000256" key="7">
    <source>
        <dbReference type="ARBA" id="ARBA00022833"/>
    </source>
</evidence>
<dbReference type="GO" id="GO:0005737">
    <property type="term" value="C:cytoplasm"/>
    <property type="evidence" value="ECO:0007669"/>
    <property type="project" value="UniProtKB-SubCell"/>
</dbReference>
<dbReference type="STRING" id="113653.GAH_01505"/>
<proteinExistence type="inferred from homology"/>
<sequence>MAVKRDKALEKRIARERIDYLLNLADEVKFRDYELARRYVELAVRIAKKYRIRLKKKKLRFCRGCLHPYRHDKMRVRVSKGVVRITCLNCGHVRRFKLK</sequence>
<evidence type="ECO:0000256" key="4">
    <source>
        <dbReference type="ARBA" id="ARBA00022723"/>
    </source>
</evidence>
<dbReference type="KEGG" id="gah:GAH_01505"/>
<keyword evidence="2 8" id="KW-0819">tRNA processing</keyword>
<name>A0A0F7IEU3_9EURY</name>
<dbReference type="EMBL" id="CP011267">
    <property type="protein sequence ID" value="AKG91204.1"/>
    <property type="molecule type" value="Genomic_DNA"/>
</dbReference>
<keyword evidence="7 8" id="KW-0862">Zinc</keyword>
<dbReference type="Pfam" id="PF04032">
    <property type="entry name" value="Rpr2"/>
    <property type="match status" value="1"/>
</dbReference>
<dbReference type="GO" id="GO:0008270">
    <property type="term" value="F:zinc ion binding"/>
    <property type="evidence" value="ECO:0007669"/>
    <property type="project" value="UniProtKB-UniRule"/>
</dbReference>
<accession>A0A0F7IEU3</accession>
<dbReference type="GO" id="GO:0004526">
    <property type="term" value="F:ribonuclease P activity"/>
    <property type="evidence" value="ECO:0007669"/>
    <property type="project" value="UniProtKB-UniRule"/>
</dbReference>
<feature type="binding site" evidence="8">
    <location>
        <position position="90"/>
    </location>
    <ligand>
        <name>Zn(2+)</name>
        <dbReference type="ChEBI" id="CHEBI:29105"/>
    </ligand>
</feature>
<dbReference type="HAMAP" id="MF_00757">
    <property type="entry name" value="RNase_P_4"/>
    <property type="match status" value="1"/>
</dbReference>
<keyword evidence="5 8" id="KW-0255">Endonuclease</keyword>
<keyword evidence="3 8" id="KW-0540">Nuclease</keyword>
<evidence type="ECO:0000256" key="6">
    <source>
        <dbReference type="ARBA" id="ARBA00022801"/>
    </source>
</evidence>
<dbReference type="InterPro" id="IPR016432">
    <property type="entry name" value="RNP4"/>
</dbReference>
<gene>
    <name evidence="8" type="primary">rnp4</name>
    <name evidence="9" type="ORF">GAH_01505</name>
</gene>
<evidence type="ECO:0000256" key="5">
    <source>
        <dbReference type="ARBA" id="ARBA00022759"/>
    </source>
</evidence>
<dbReference type="PANTHER" id="PTHR14742:SF0">
    <property type="entry name" value="RIBONUCLEASE P PROTEIN SUBUNIT P21"/>
    <property type="match status" value="1"/>
</dbReference>
<dbReference type="InterPro" id="IPR007175">
    <property type="entry name" value="Rpr2/Snm1/Rpp21"/>
</dbReference>
<dbReference type="InParanoid" id="A0A0F7IEU3"/>
<dbReference type="OrthoDB" id="10058at2157"/>
<evidence type="ECO:0000256" key="1">
    <source>
        <dbReference type="ARBA" id="ARBA00022490"/>
    </source>
</evidence>
<keyword evidence="1 8" id="KW-0963">Cytoplasm</keyword>
<feature type="binding site" evidence="8">
    <location>
        <position position="62"/>
    </location>
    <ligand>
        <name>Zn(2+)</name>
        <dbReference type="ChEBI" id="CHEBI:29105"/>
    </ligand>
</feature>
<feature type="binding site" evidence="8">
    <location>
        <position position="87"/>
    </location>
    <ligand>
        <name>Zn(2+)</name>
        <dbReference type="ChEBI" id="CHEBI:29105"/>
    </ligand>
</feature>
<dbReference type="PIRSF" id="PIRSF004878">
    <property type="entry name" value="RNase_P_4"/>
    <property type="match status" value="1"/>
</dbReference>
<reference evidence="9 10" key="1">
    <citation type="submission" date="2015-04" db="EMBL/GenBank/DDBJ databases">
        <title>The complete genome sequence of the hyperthermophilic, obligate iron-reducing archaeon Geoglobus ahangari strain 234T.</title>
        <authorList>
            <person name="Manzella M.P."/>
            <person name="Holmes D.E."/>
            <person name="Rocheleau J.M."/>
            <person name="Chung A."/>
            <person name="Reguera G."/>
            <person name="Kashefi K."/>
        </authorList>
    </citation>
    <scope>NUCLEOTIDE SEQUENCE [LARGE SCALE GENOMIC DNA]</scope>
    <source>
        <strain evidence="9 10">234</strain>
    </source>
</reference>
<comment type="cofactor">
    <cofactor evidence="8">
        <name>Zn(2+)</name>
        <dbReference type="ChEBI" id="CHEBI:29105"/>
    </cofactor>
    <text evidence="8">Binds 1 zinc ion per subunit.</text>
</comment>
<comment type="function">
    <text evidence="8">Part of ribonuclease P, a protein complex that generates mature tRNA molecules by cleaving their 5'-ends.</text>
</comment>
<comment type="subunit">
    <text evidence="8">Consists of a catalytic RNA component and at least 4-5 protein subunits.</text>
</comment>
<dbReference type="EC" id="3.1.26.5" evidence="8"/>
<evidence type="ECO:0000313" key="10">
    <source>
        <dbReference type="Proteomes" id="UP000034723"/>
    </source>
</evidence>
<comment type="similarity">
    <text evidence="8">Belongs to the eukaryotic/archaeal RNase P protein component 4 family.</text>
</comment>
<dbReference type="AlphaFoldDB" id="A0A0F7IEU3"/>
<comment type="catalytic activity">
    <reaction evidence="8">
        <text>Endonucleolytic cleavage of RNA, removing 5'-extranucleotides from tRNA precursor.</text>
        <dbReference type="EC" id="3.1.26.5"/>
    </reaction>
</comment>
<dbReference type="GeneID" id="24804075"/>
<dbReference type="RefSeq" id="WP_048095851.1">
    <property type="nucleotide sequence ID" value="NZ_CP011267.1"/>
</dbReference>
<dbReference type="Proteomes" id="UP000034723">
    <property type="component" value="Chromosome"/>
</dbReference>
<keyword evidence="6 8" id="KW-0378">Hydrolase</keyword>